<sequence length="633" mass="71813">MASIEEIRNTRLAKLETLKSAGINAYPTTTERDCDLAETVLKFDKLSKKKSVSLAGRVMSLRPQGGLIFFTLDDGTGRFQGLIKSDEVAPEVFDLFSKTADIGDFLQVSGTLFVTKRNEKTLQIKTWKMLAKSLRPLPEKWHGLQDVEERFRHRYLDTLMSPEVKQRFVLRSKMVSEIRKFYDDNGYTEVETPRLQILAGGATAEPFVTHHNALDIDFHLTIAQELYLKELLIGGFTKVYEIGRKFRNEGIDATHNPEFTMLESNESYADALSQRQFIEKLFKHLVKKMFNADSIIHNEQKIDFAENFSVITFFDLLQRHALISNPEKIGREELSLKATQLGVTVEPEESLEKIMDNIYKKTCRPKLVQPTFIIDYPVSFNPFAKRKEENPTLIDRFQLVAGGIELVNAFSELNNPVDQKERYLEQDKKKAKGEHDISPSDKGYLEAMEYGMPPNGGIGIGIDRLAMLFTDAKNIKEVILFPTLRPKIEVAGKSERKIAVAVINKSLGLKRWEELNTAAHLSASLGARKGKSLLFQEEIETKDTRPVALNIQHAIMIKEAKSTADLAAFAREAREKNLSVTEFTREMLATTDDKKVIAETKAKNADEIEYLGVLVFGDKVKVEQLTEKFSLFS</sequence>
<dbReference type="InterPro" id="IPR044136">
    <property type="entry name" value="Lys-tRNA-ligase_II_N"/>
</dbReference>
<keyword evidence="7 8" id="KW-0460">Magnesium</keyword>
<evidence type="ECO:0000256" key="4">
    <source>
        <dbReference type="ARBA" id="ARBA00022840"/>
    </source>
</evidence>
<dbReference type="EMBL" id="LCMA01000011">
    <property type="protein sequence ID" value="KKU26198.1"/>
    <property type="molecule type" value="Genomic_DNA"/>
</dbReference>
<dbReference type="Pfam" id="PF09391">
    <property type="entry name" value="DUF2000"/>
    <property type="match status" value="1"/>
</dbReference>
<dbReference type="InterPro" id="IPR012340">
    <property type="entry name" value="NA-bd_OB-fold"/>
</dbReference>
<dbReference type="InterPro" id="IPR004364">
    <property type="entry name" value="Aa-tRNA-synt_II"/>
</dbReference>
<dbReference type="InterPro" id="IPR018988">
    <property type="entry name" value="DUF2000"/>
</dbReference>
<dbReference type="SUPFAM" id="SSF102462">
    <property type="entry name" value="Peptidyl-tRNA hydrolase II"/>
    <property type="match status" value="1"/>
</dbReference>
<comment type="subcellular location">
    <subcellularLocation>
        <location evidence="7">Cytoplasm</location>
    </subcellularLocation>
</comment>
<comment type="caution">
    <text evidence="7">Lacks conserved residue(s) required for the propagation of feature annotation.</text>
</comment>
<keyword evidence="2 7" id="KW-0479">Metal-binding</keyword>
<keyword evidence="7" id="KW-0963">Cytoplasm</keyword>
<reference evidence="10 11" key="1">
    <citation type="journal article" date="2015" name="Nature">
        <title>rRNA introns, odd ribosomes, and small enigmatic genomes across a large radiation of phyla.</title>
        <authorList>
            <person name="Brown C.T."/>
            <person name="Hug L.A."/>
            <person name="Thomas B.C."/>
            <person name="Sharon I."/>
            <person name="Castelle C.J."/>
            <person name="Singh A."/>
            <person name="Wilkins M.J."/>
            <person name="Williams K.H."/>
            <person name="Banfield J.F."/>
        </authorList>
    </citation>
    <scope>NUCLEOTIDE SEQUENCE [LARGE SCALE GENOMIC DNA]</scope>
</reference>
<dbReference type="Gene3D" id="3.40.1490.10">
    <property type="entry name" value="Bit1"/>
    <property type="match status" value="1"/>
</dbReference>
<dbReference type="PROSITE" id="PS50862">
    <property type="entry name" value="AA_TRNA_LIGASE_II"/>
    <property type="match status" value="1"/>
</dbReference>
<comment type="catalytic activity">
    <reaction evidence="6 7 8">
        <text>tRNA(Lys) + L-lysine + ATP = L-lysyl-tRNA(Lys) + AMP + diphosphate</text>
        <dbReference type="Rhea" id="RHEA:20792"/>
        <dbReference type="Rhea" id="RHEA-COMP:9696"/>
        <dbReference type="Rhea" id="RHEA-COMP:9697"/>
        <dbReference type="ChEBI" id="CHEBI:30616"/>
        <dbReference type="ChEBI" id="CHEBI:32551"/>
        <dbReference type="ChEBI" id="CHEBI:33019"/>
        <dbReference type="ChEBI" id="CHEBI:78442"/>
        <dbReference type="ChEBI" id="CHEBI:78529"/>
        <dbReference type="ChEBI" id="CHEBI:456215"/>
        <dbReference type="EC" id="6.1.1.6"/>
    </reaction>
</comment>
<evidence type="ECO:0000256" key="7">
    <source>
        <dbReference type="HAMAP-Rule" id="MF_00252"/>
    </source>
</evidence>
<dbReference type="AlphaFoldDB" id="A0A0G1R834"/>
<dbReference type="GO" id="GO:0004824">
    <property type="term" value="F:lysine-tRNA ligase activity"/>
    <property type="evidence" value="ECO:0007669"/>
    <property type="project" value="UniProtKB-UniRule"/>
</dbReference>
<dbReference type="Proteomes" id="UP000034175">
    <property type="component" value="Unassembled WGS sequence"/>
</dbReference>
<dbReference type="EC" id="6.1.1.6" evidence="7"/>
<dbReference type="Pfam" id="PF00152">
    <property type="entry name" value="tRNA-synt_2"/>
    <property type="match status" value="1"/>
</dbReference>
<dbReference type="Gene3D" id="3.30.930.10">
    <property type="entry name" value="Bira Bifunctional Protein, Domain 2"/>
    <property type="match status" value="1"/>
</dbReference>
<keyword evidence="7" id="KW-0648">Protein biosynthesis</keyword>
<dbReference type="SUPFAM" id="SSF55681">
    <property type="entry name" value="Class II aaRS and biotin synthetases"/>
    <property type="match status" value="1"/>
</dbReference>
<organism evidence="10 11">
    <name type="scientific">Candidatus Magasanikbacteria bacterium GW2011_GWA2_46_17</name>
    <dbReference type="NCBI Taxonomy" id="1619042"/>
    <lineage>
        <taxon>Bacteria</taxon>
        <taxon>Candidatus Magasanikiibacteriota</taxon>
    </lineage>
</organism>
<dbReference type="GO" id="GO:0006430">
    <property type="term" value="P:lysyl-tRNA aminoacylation"/>
    <property type="evidence" value="ECO:0007669"/>
    <property type="project" value="UniProtKB-UniRule"/>
</dbReference>
<dbReference type="HAMAP" id="MF_00252">
    <property type="entry name" value="Lys_tRNA_synth_class2"/>
    <property type="match status" value="1"/>
</dbReference>
<protein>
    <recommendedName>
        <fullName evidence="7">Lysine--tRNA ligase</fullName>
        <ecNumber evidence="7">6.1.1.6</ecNumber>
    </recommendedName>
    <alternativeName>
        <fullName evidence="7">Lysyl-tRNA synthetase</fullName>
        <shortName evidence="7">LysRS</shortName>
    </alternativeName>
</protein>
<evidence type="ECO:0000256" key="1">
    <source>
        <dbReference type="ARBA" id="ARBA00022598"/>
    </source>
</evidence>
<proteinExistence type="inferred from homology"/>
<dbReference type="PRINTS" id="PR00982">
    <property type="entry name" value="TRNASYNTHLYS"/>
</dbReference>
<keyword evidence="1 7" id="KW-0436">Ligase</keyword>
<evidence type="ECO:0000256" key="6">
    <source>
        <dbReference type="ARBA" id="ARBA00048573"/>
    </source>
</evidence>
<keyword evidence="3 7" id="KW-0547">Nucleotide-binding</keyword>
<evidence type="ECO:0000259" key="9">
    <source>
        <dbReference type="PROSITE" id="PS50862"/>
    </source>
</evidence>
<feature type="binding site" evidence="7">
    <location>
        <position position="405"/>
    </location>
    <ligand>
        <name>Mg(2+)</name>
        <dbReference type="ChEBI" id="CHEBI:18420"/>
        <label>1</label>
    </ligand>
</feature>
<dbReference type="GO" id="GO:0000287">
    <property type="term" value="F:magnesium ion binding"/>
    <property type="evidence" value="ECO:0007669"/>
    <property type="project" value="UniProtKB-UniRule"/>
</dbReference>
<dbReference type="InterPro" id="IPR045864">
    <property type="entry name" value="aa-tRNA-synth_II/BPL/LPL"/>
</dbReference>
<keyword evidence="4 7" id="KW-0067">ATP-binding</keyword>
<comment type="caution">
    <text evidence="10">The sequence shown here is derived from an EMBL/GenBank/DDBJ whole genome shotgun (WGS) entry which is preliminary data.</text>
</comment>
<evidence type="ECO:0000256" key="3">
    <source>
        <dbReference type="ARBA" id="ARBA00022741"/>
    </source>
</evidence>
<comment type="similarity">
    <text evidence="7">Belongs to the class-II aminoacyl-tRNA synthetase family.</text>
</comment>
<dbReference type="GO" id="GO:0005524">
    <property type="term" value="F:ATP binding"/>
    <property type="evidence" value="ECO:0007669"/>
    <property type="project" value="UniProtKB-UniRule"/>
</dbReference>
<feature type="domain" description="Aminoacyl-transfer RNA synthetases class-II family profile" evidence="9">
    <location>
        <begin position="168"/>
        <end position="486"/>
    </location>
</feature>
<dbReference type="InterPro" id="IPR002313">
    <property type="entry name" value="Lys-tRNA-ligase_II"/>
</dbReference>
<accession>A0A0G1R834</accession>
<comment type="cofactor">
    <cofactor evidence="7 8">
        <name>Mg(2+)</name>
        <dbReference type="ChEBI" id="CHEBI:18420"/>
    </cofactor>
    <text evidence="7 8">Binds 3 Mg(2+) ions per subunit.</text>
</comment>
<evidence type="ECO:0000313" key="11">
    <source>
        <dbReference type="Proteomes" id="UP000034175"/>
    </source>
</evidence>
<dbReference type="GO" id="GO:0000049">
    <property type="term" value="F:tRNA binding"/>
    <property type="evidence" value="ECO:0007669"/>
    <property type="project" value="TreeGrafter"/>
</dbReference>
<evidence type="ECO:0000313" key="10">
    <source>
        <dbReference type="EMBL" id="KKU26198.1"/>
    </source>
</evidence>
<dbReference type="PATRIC" id="fig|1619042.3.peg.405"/>
<dbReference type="InterPro" id="IPR004365">
    <property type="entry name" value="NA-bd_OB_tRNA"/>
</dbReference>
<dbReference type="PANTHER" id="PTHR42918">
    <property type="entry name" value="LYSYL-TRNA SYNTHETASE"/>
    <property type="match status" value="1"/>
</dbReference>
<dbReference type="InterPro" id="IPR023476">
    <property type="entry name" value="Pep_tRNA_hydro_II_dom_sf"/>
</dbReference>
<dbReference type="SUPFAM" id="SSF50249">
    <property type="entry name" value="Nucleic acid-binding proteins"/>
    <property type="match status" value="1"/>
</dbReference>
<name>A0A0G1R834_9BACT</name>
<dbReference type="InterPro" id="IPR018149">
    <property type="entry name" value="Lys-tRNA-synth_II_C"/>
</dbReference>
<dbReference type="Pfam" id="PF01336">
    <property type="entry name" value="tRNA_anti-codon"/>
    <property type="match status" value="1"/>
</dbReference>
<evidence type="ECO:0000256" key="5">
    <source>
        <dbReference type="ARBA" id="ARBA00023146"/>
    </source>
</evidence>
<dbReference type="NCBIfam" id="NF001756">
    <property type="entry name" value="PRK00484.1"/>
    <property type="match status" value="1"/>
</dbReference>
<dbReference type="NCBIfam" id="TIGR00499">
    <property type="entry name" value="lysS_bact"/>
    <property type="match status" value="1"/>
</dbReference>
<dbReference type="PANTHER" id="PTHR42918:SF15">
    <property type="entry name" value="LYSINE--TRNA LIGASE, CHLOROPLASTIC_MITOCHONDRIAL"/>
    <property type="match status" value="1"/>
</dbReference>
<gene>
    <name evidence="7" type="primary">lysS</name>
    <name evidence="10" type="ORF">UX39_C0011G0012</name>
</gene>
<dbReference type="Gene3D" id="2.40.50.140">
    <property type="entry name" value="Nucleic acid-binding proteins"/>
    <property type="match status" value="1"/>
</dbReference>
<comment type="subunit">
    <text evidence="7">Homodimer.</text>
</comment>
<dbReference type="CDD" id="cd04322">
    <property type="entry name" value="LysRS_N"/>
    <property type="match status" value="1"/>
</dbReference>
<dbReference type="InterPro" id="IPR006195">
    <property type="entry name" value="aa-tRNA-synth_II"/>
</dbReference>
<keyword evidence="5 7" id="KW-0030">Aminoacyl-tRNA synthetase</keyword>
<dbReference type="GO" id="GO:0005829">
    <property type="term" value="C:cytosol"/>
    <property type="evidence" value="ECO:0007669"/>
    <property type="project" value="TreeGrafter"/>
</dbReference>
<feature type="binding site" evidence="7">
    <location>
        <position position="405"/>
    </location>
    <ligand>
        <name>Mg(2+)</name>
        <dbReference type="ChEBI" id="CHEBI:18420"/>
        <label>2</label>
    </ligand>
</feature>
<evidence type="ECO:0000256" key="8">
    <source>
        <dbReference type="RuleBase" id="RU000336"/>
    </source>
</evidence>
<evidence type="ECO:0000256" key="2">
    <source>
        <dbReference type="ARBA" id="ARBA00022723"/>
    </source>
</evidence>